<feature type="compositionally biased region" description="Polar residues" evidence="1">
    <location>
        <begin position="271"/>
        <end position="286"/>
    </location>
</feature>
<feature type="region of interest" description="Disordered" evidence="1">
    <location>
        <begin position="232"/>
        <end position="334"/>
    </location>
</feature>
<feature type="compositionally biased region" description="Low complexity" evidence="1">
    <location>
        <begin position="240"/>
        <end position="260"/>
    </location>
</feature>
<feature type="compositionally biased region" description="Polar residues" evidence="1">
    <location>
        <begin position="20"/>
        <end position="31"/>
    </location>
</feature>
<keyword evidence="3" id="KW-1185">Reference proteome</keyword>
<proteinExistence type="predicted"/>
<accession>A0A9N8PVE8</accession>
<protein>
    <submittedName>
        <fullName evidence="2">Uncharacterized protein</fullName>
    </submittedName>
</protein>
<comment type="caution">
    <text evidence="2">The sequence shown here is derived from an EMBL/GenBank/DDBJ whole genome shotgun (WGS) entry which is preliminary data.</text>
</comment>
<reference evidence="2" key="1">
    <citation type="submission" date="2020-06" db="EMBL/GenBank/DDBJ databases">
        <authorList>
            <person name="Onetto C."/>
        </authorList>
    </citation>
    <scope>NUCLEOTIDE SEQUENCE</scope>
</reference>
<dbReference type="Proteomes" id="UP000745764">
    <property type="component" value="Unassembled WGS sequence"/>
</dbReference>
<feature type="compositionally biased region" description="Low complexity" evidence="1">
    <location>
        <begin position="309"/>
        <end position="323"/>
    </location>
</feature>
<organism evidence="2 3">
    <name type="scientific">Aureobasidium uvarum</name>
    <dbReference type="NCBI Taxonomy" id="2773716"/>
    <lineage>
        <taxon>Eukaryota</taxon>
        <taxon>Fungi</taxon>
        <taxon>Dikarya</taxon>
        <taxon>Ascomycota</taxon>
        <taxon>Pezizomycotina</taxon>
        <taxon>Dothideomycetes</taxon>
        <taxon>Dothideomycetidae</taxon>
        <taxon>Dothideales</taxon>
        <taxon>Saccotheciaceae</taxon>
        <taxon>Aureobasidium</taxon>
    </lineage>
</organism>
<dbReference type="EMBL" id="CAINUL010000014">
    <property type="protein sequence ID" value="CAD0112085.1"/>
    <property type="molecule type" value="Genomic_DNA"/>
</dbReference>
<feature type="region of interest" description="Disordered" evidence="1">
    <location>
        <begin position="1"/>
        <end position="33"/>
    </location>
</feature>
<evidence type="ECO:0000256" key="1">
    <source>
        <dbReference type="SAM" id="MobiDB-lite"/>
    </source>
</evidence>
<sequence>MMKREASSDDESRPAAKQARLSSNALYSDNNPPLKIKPSMKSHFEWLCREFGWAPNELTREKIMDLLGMEPGRNSNVEAALFAFVQHLSFVWNDDALLIGSKQINNIMRTIWYRPLGPGASVGDSLWLNERDKFDGGKIHKYSPRLNCNLVDRIWPSFTTAFDLSSYKGDYRYISGVHTILLTFPKLRKSCGDRELRAWVEGRMSTATEHTPLRKYELPFLPESVWMSKPFGSLRPQPITPSEGSSSRPSPQSSPATTRRSSVRELDRIQNILQGQRKQLGSASGQQDKRSSESGRLSISESVEKSPEPSETTEATSQASTEVIKNDAPGSDLQSPPMGYIDLTTNDHVNQLLQQNGIEVALGTPDRLAQANVQLTVTFPARIAQNQPQPVLEFSSVTSADLAPILPSALEFSLVTSVDSPPVMPSRRAVLEALCALAMNTMNGDTQ</sequence>
<name>A0A9N8PVE8_9PEZI</name>
<evidence type="ECO:0000313" key="3">
    <source>
        <dbReference type="Proteomes" id="UP000745764"/>
    </source>
</evidence>
<gene>
    <name evidence="2" type="ORF">AWRI4620_LOCUS6340</name>
</gene>
<feature type="compositionally biased region" description="Basic and acidic residues" evidence="1">
    <location>
        <begin position="1"/>
        <end position="14"/>
    </location>
</feature>
<dbReference type="AlphaFoldDB" id="A0A9N8PVE8"/>
<evidence type="ECO:0000313" key="2">
    <source>
        <dbReference type="EMBL" id="CAD0112085.1"/>
    </source>
</evidence>
<dbReference type="OrthoDB" id="3887282at2759"/>